<organism evidence="2 3">
    <name type="scientific">Lithospermum erythrorhizon</name>
    <name type="common">Purple gromwell</name>
    <name type="synonym">Lithospermum officinale var. erythrorhizon</name>
    <dbReference type="NCBI Taxonomy" id="34254"/>
    <lineage>
        <taxon>Eukaryota</taxon>
        <taxon>Viridiplantae</taxon>
        <taxon>Streptophyta</taxon>
        <taxon>Embryophyta</taxon>
        <taxon>Tracheophyta</taxon>
        <taxon>Spermatophyta</taxon>
        <taxon>Magnoliopsida</taxon>
        <taxon>eudicotyledons</taxon>
        <taxon>Gunneridae</taxon>
        <taxon>Pentapetalae</taxon>
        <taxon>asterids</taxon>
        <taxon>lamiids</taxon>
        <taxon>Boraginales</taxon>
        <taxon>Boraginaceae</taxon>
        <taxon>Boraginoideae</taxon>
        <taxon>Lithospermeae</taxon>
        <taxon>Lithospermum</taxon>
    </lineage>
</organism>
<feature type="region of interest" description="Disordered" evidence="1">
    <location>
        <begin position="27"/>
        <end position="51"/>
    </location>
</feature>
<gene>
    <name evidence="2" type="ORF">LIER_01006</name>
</gene>
<dbReference type="EMBL" id="BAABME010000092">
    <property type="protein sequence ID" value="GAA0139471.1"/>
    <property type="molecule type" value="Genomic_DNA"/>
</dbReference>
<feature type="compositionally biased region" description="Basic and acidic residues" evidence="1">
    <location>
        <begin position="27"/>
        <end position="43"/>
    </location>
</feature>
<evidence type="ECO:0000256" key="1">
    <source>
        <dbReference type="SAM" id="MobiDB-lite"/>
    </source>
</evidence>
<keyword evidence="3" id="KW-1185">Reference proteome</keyword>
<evidence type="ECO:0000313" key="3">
    <source>
        <dbReference type="Proteomes" id="UP001454036"/>
    </source>
</evidence>
<dbReference type="Proteomes" id="UP001454036">
    <property type="component" value="Unassembled WGS sequence"/>
</dbReference>
<dbReference type="AlphaFoldDB" id="A0AAV3NK62"/>
<sequence>MARPVVGDVVQLYLAISKSAPSNVLIKEEDRAHREREHEEDRLSQLAPSGYETLPEATVVERVKDEAFRTKEVMNNNDRDLT</sequence>
<name>A0AAV3NK62_LITER</name>
<comment type="caution">
    <text evidence="2">The sequence shown here is derived from an EMBL/GenBank/DDBJ whole genome shotgun (WGS) entry which is preliminary data.</text>
</comment>
<accession>A0AAV3NK62</accession>
<protein>
    <submittedName>
        <fullName evidence="2">Uncharacterized protein</fullName>
    </submittedName>
</protein>
<proteinExistence type="predicted"/>
<evidence type="ECO:0000313" key="2">
    <source>
        <dbReference type="EMBL" id="GAA0139471.1"/>
    </source>
</evidence>
<reference evidence="2 3" key="1">
    <citation type="submission" date="2024-01" db="EMBL/GenBank/DDBJ databases">
        <title>The complete chloroplast genome sequence of Lithospermum erythrorhizon: insights into the phylogenetic relationship among Boraginaceae species and the maternal lineages of purple gromwells.</title>
        <authorList>
            <person name="Okada T."/>
            <person name="Watanabe K."/>
        </authorList>
    </citation>
    <scope>NUCLEOTIDE SEQUENCE [LARGE SCALE GENOMIC DNA]</scope>
</reference>